<feature type="compositionally biased region" description="Acidic residues" evidence="1">
    <location>
        <begin position="8"/>
        <end position="20"/>
    </location>
</feature>
<evidence type="ECO:0000256" key="1">
    <source>
        <dbReference type="SAM" id="MobiDB-lite"/>
    </source>
</evidence>
<reference evidence="3 4" key="1">
    <citation type="submission" date="2024-07" db="EMBL/GenBank/DDBJ databases">
        <title>Section-level genome sequencing and comparative genomics of Aspergillus sections Usti and Cavernicolus.</title>
        <authorList>
            <consortium name="Lawrence Berkeley National Laboratory"/>
            <person name="Nybo J.L."/>
            <person name="Vesth T.C."/>
            <person name="Theobald S."/>
            <person name="Frisvad J.C."/>
            <person name="Larsen T.O."/>
            <person name="Kjaerboelling I."/>
            <person name="Rothschild-Mancinelli K."/>
            <person name="Lyhne E.K."/>
            <person name="Kogle M.E."/>
            <person name="Barry K."/>
            <person name="Clum A."/>
            <person name="Na H."/>
            <person name="Ledsgaard L."/>
            <person name="Lin J."/>
            <person name="Lipzen A."/>
            <person name="Kuo A."/>
            <person name="Riley R."/>
            <person name="Mondo S."/>
            <person name="LaButti K."/>
            <person name="Haridas S."/>
            <person name="Pangalinan J."/>
            <person name="Salamov A.A."/>
            <person name="Simmons B.A."/>
            <person name="Magnuson J.K."/>
            <person name="Chen J."/>
            <person name="Drula E."/>
            <person name="Henrissat B."/>
            <person name="Wiebenga A."/>
            <person name="Lubbers R.J."/>
            <person name="Gomes A.C."/>
            <person name="Macurrencykelacurrency M.R."/>
            <person name="Stajich J."/>
            <person name="Grigoriev I.V."/>
            <person name="Mortensen U.H."/>
            <person name="De vries R.P."/>
            <person name="Baker S.E."/>
            <person name="Andersen M.R."/>
        </authorList>
    </citation>
    <scope>NUCLEOTIDE SEQUENCE [LARGE SCALE GENOMIC DNA]</scope>
    <source>
        <strain evidence="3 4">CBS 756.74</strain>
    </source>
</reference>
<dbReference type="GeneID" id="98158658"/>
<evidence type="ECO:0000313" key="4">
    <source>
        <dbReference type="Proteomes" id="UP001610444"/>
    </source>
</evidence>
<evidence type="ECO:0000313" key="3">
    <source>
        <dbReference type="EMBL" id="KAL2841207.1"/>
    </source>
</evidence>
<comment type="caution">
    <text evidence="3">The sequence shown here is derived from an EMBL/GenBank/DDBJ whole genome shotgun (WGS) entry which is preliminary data.</text>
</comment>
<dbReference type="Gene3D" id="2.60.40.4370">
    <property type="match status" value="1"/>
</dbReference>
<gene>
    <name evidence="3" type="ORF">BJX68DRAFT_258205</name>
</gene>
<proteinExistence type="predicted"/>
<sequence>MVLSNPLPEDDGSEWEYEYDDTATETLFLNIDLTTYNGPLRPPRRRNEPNEPSAPISSTSVPTPAPTATPSHSNAQDPTSLNGPEIESGSADRVQILGLHTPNPIISYQNQIFSGSWADQLGTELIFAPPGATTSEFDEADSTAAHVTPLKHTKDFDLIAANSVKILARKANLISSSGPGAAAPQPQLQAQVLQQWQPQNLTSTLTPGLSGLVYKPEHQTNQAKFLERLKEVKRRKGETDNVRTVFSSARRGPTLEDRLRGWVKTDEQLATIQRLNERALQGDSDAIAELENLYSQLGNSDAGSSETPSRSV</sequence>
<feature type="compositionally biased region" description="Low complexity" evidence="1">
    <location>
        <begin position="50"/>
        <end position="75"/>
    </location>
</feature>
<name>A0ABR4JME3_9EURO</name>
<dbReference type="RefSeq" id="XP_070894457.1">
    <property type="nucleotide sequence ID" value="XM_071043494.1"/>
</dbReference>
<feature type="region of interest" description="Disordered" evidence="1">
    <location>
        <begin position="1"/>
        <end position="20"/>
    </location>
</feature>
<feature type="region of interest" description="Disordered" evidence="1">
    <location>
        <begin position="34"/>
        <end position="87"/>
    </location>
</feature>
<dbReference type="EMBL" id="JBFXLR010000059">
    <property type="protein sequence ID" value="KAL2841207.1"/>
    <property type="molecule type" value="Genomic_DNA"/>
</dbReference>
<accession>A0ABR4JME3</accession>
<dbReference type="Pfam" id="PF10419">
    <property type="entry name" value="TFIIIC_sub6"/>
    <property type="match status" value="1"/>
</dbReference>
<keyword evidence="4" id="KW-1185">Reference proteome</keyword>
<evidence type="ECO:0000259" key="2">
    <source>
        <dbReference type="Pfam" id="PF10419"/>
    </source>
</evidence>
<protein>
    <recommendedName>
        <fullName evidence="2">Transcription factor TFIIIC triple barrel domain-containing protein</fullName>
    </recommendedName>
</protein>
<dbReference type="Proteomes" id="UP001610444">
    <property type="component" value="Unassembled WGS sequence"/>
</dbReference>
<dbReference type="InterPro" id="IPR019481">
    <property type="entry name" value="TFIIIC_triple_barrel"/>
</dbReference>
<organism evidence="3 4">
    <name type="scientific">Aspergillus pseudodeflectus</name>
    <dbReference type="NCBI Taxonomy" id="176178"/>
    <lineage>
        <taxon>Eukaryota</taxon>
        <taxon>Fungi</taxon>
        <taxon>Dikarya</taxon>
        <taxon>Ascomycota</taxon>
        <taxon>Pezizomycotina</taxon>
        <taxon>Eurotiomycetes</taxon>
        <taxon>Eurotiomycetidae</taxon>
        <taxon>Eurotiales</taxon>
        <taxon>Aspergillaceae</taxon>
        <taxon>Aspergillus</taxon>
        <taxon>Aspergillus subgen. Nidulantes</taxon>
    </lineage>
</organism>
<feature type="domain" description="Transcription factor TFIIIC triple barrel" evidence="2">
    <location>
        <begin position="23"/>
        <end position="173"/>
    </location>
</feature>